<gene>
    <name evidence="3" type="ORF">SAMN05660297_01427</name>
</gene>
<protein>
    <recommendedName>
        <fullName evidence="2">DUF4179 domain-containing protein</fullName>
    </recommendedName>
</protein>
<sequence>MMDIEKMLQEKKRDYDRIEAPEEMEERLRGALRHQKPRSRCIWNSRFIAAVLVLFVFVGYHFDTFAYYSKRIVGYDGVMSDSLKDLNQMGKGQEIGKSYTFENGVEVTLDAIMVDDNQMIAFYKIKDPNKIMGQHSPLVEFKGFFRSYRMRSGMGEYVENDHQEEMIYRANFETPRIWERRLTFKFSIRSNGLYQEGTIPFVLNRSKAMGHTIKQKIKKTIEIEEIEVNFEKITATPTQTLIEGSINNLLELVREQISGDQTRIARMNIKLLADGKEIGNQGAGMRTDMKGYTFSFSFDPLPQDIQKLEIQLQGLSVVRRPNMTIDLADKGLPYSIEYDNREIKIENIEVINGNTHITVETEESMSLLDVSLSGKDKNLRFIETTPLDYDKKLDGTITYSRIITFEGQGEDLQLTIGKVIYTAELQDAILPIEIK</sequence>
<keyword evidence="1" id="KW-0472">Membrane</keyword>
<dbReference type="AlphaFoldDB" id="A0A1I0BUX1"/>
<evidence type="ECO:0000313" key="3">
    <source>
        <dbReference type="EMBL" id="SET10713.1"/>
    </source>
</evidence>
<feature type="transmembrane region" description="Helical" evidence="1">
    <location>
        <begin position="43"/>
        <end position="62"/>
    </location>
</feature>
<evidence type="ECO:0000259" key="2">
    <source>
        <dbReference type="Pfam" id="PF13786"/>
    </source>
</evidence>
<accession>A0A1I0BUX1</accession>
<dbReference type="Gene3D" id="2.60.40.1630">
    <property type="entry name" value="bacillus anthracis domain"/>
    <property type="match status" value="1"/>
</dbReference>
<dbReference type="InterPro" id="IPR025436">
    <property type="entry name" value="DUF4179"/>
</dbReference>
<keyword evidence="4" id="KW-1185">Reference proteome</keyword>
<reference evidence="3 4" key="1">
    <citation type="submission" date="2016-10" db="EMBL/GenBank/DDBJ databases">
        <authorList>
            <person name="de Groot N.N."/>
        </authorList>
    </citation>
    <scope>NUCLEOTIDE SEQUENCE [LARGE SCALE GENOMIC DNA]</scope>
    <source>
        <strain evidence="3 4">DSM 18979</strain>
    </source>
</reference>
<evidence type="ECO:0000256" key="1">
    <source>
        <dbReference type="SAM" id="Phobius"/>
    </source>
</evidence>
<keyword evidence="1" id="KW-0812">Transmembrane</keyword>
<keyword evidence="1" id="KW-1133">Transmembrane helix</keyword>
<evidence type="ECO:0000313" key="4">
    <source>
        <dbReference type="Proteomes" id="UP000199568"/>
    </source>
</evidence>
<name>A0A1I0BUX1_9FIRM</name>
<dbReference type="RefSeq" id="WP_090441433.1">
    <property type="nucleotide sequence ID" value="NZ_FOHU01000004.1"/>
</dbReference>
<dbReference type="STRING" id="426128.SAMN05660297_01427"/>
<dbReference type="EMBL" id="FOHU01000004">
    <property type="protein sequence ID" value="SET10713.1"/>
    <property type="molecule type" value="Genomic_DNA"/>
</dbReference>
<dbReference type="Proteomes" id="UP000199568">
    <property type="component" value="Unassembled WGS sequence"/>
</dbReference>
<feature type="domain" description="DUF4179" evidence="2">
    <location>
        <begin position="47"/>
        <end position="127"/>
    </location>
</feature>
<proteinExistence type="predicted"/>
<dbReference type="Pfam" id="PF13786">
    <property type="entry name" value="DUF4179"/>
    <property type="match status" value="1"/>
</dbReference>
<organism evidence="3 4">
    <name type="scientific">Natronincola peptidivorans</name>
    <dbReference type="NCBI Taxonomy" id="426128"/>
    <lineage>
        <taxon>Bacteria</taxon>
        <taxon>Bacillati</taxon>
        <taxon>Bacillota</taxon>
        <taxon>Clostridia</taxon>
        <taxon>Peptostreptococcales</taxon>
        <taxon>Natronincolaceae</taxon>
        <taxon>Natronincola</taxon>
    </lineage>
</organism>
<dbReference type="OrthoDB" id="2961302at2"/>